<proteinExistence type="predicted"/>
<protein>
    <submittedName>
        <fullName evidence="2">Uncharacterized protein</fullName>
    </submittedName>
</protein>
<keyword evidence="1" id="KW-0175">Coiled coil</keyword>
<dbReference type="EMBL" id="CAJNRG010011614">
    <property type="protein sequence ID" value="CAF2133877.1"/>
    <property type="molecule type" value="Genomic_DNA"/>
</dbReference>
<sequence>MARPLLVSLSQSIINNIRISRSSFLLDFRRYNSSSIASNFDPSRKDDVKTRLLTLLTKLRDNDIPKLDGHITCVLNVTEECIEATKFNKTLKNVQTLLPNDINKLKNDLTEFIFSLQSIPTESFETDKIDTFLLFNEEINRQHIDKEAVNNIFQDLTNVIDDLWIAKRSKLKLRAAIQDLKSLLSHLQDENIDLKLSVSRVQDENIDLKLSVSRVQDENIDLKLSVSRVQDENALYKYHSCLNELMRQTAVYGPFSFTWDDSQHEEIKDSLNLDDKQIHLMLTIFDTICSKYGFPNKHILVHYLLVVSIRNEQEHDMMDSYVKLTSDDRRSFQMYCEKNNLVQHYEQKHYNLLEGLFKLYETELIRKLKKQENLTETITQS</sequence>
<comment type="caution">
    <text evidence="2">The sequence shown here is derived from an EMBL/GenBank/DDBJ whole genome shotgun (WGS) entry which is preliminary data.</text>
</comment>
<evidence type="ECO:0000256" key="1">
    <source>
        <dbReference type="SAM" id="Coils"/>
    </source>
</evidence>
<accession>A0A816WHL1</accession>
<gene>
    <name evidence="2" type="ORF">XDN619_LOCUS25264</name>
</gene>
<reference evidence="2" key="1">
    <citation type="submission" date="2021-02" db="EMBL/GenBank/DDBJ databases">
        <authorList>
            <person name="Nowell W R."/>
        </authorList>
    </citation>
    <scope>NUCLEOTIDE SEQUENCE</scope>
</reference>
<evidence type="ECO:0000313" key="2">
    <source>
        <dbReference type="EMBL" id="CAF2133877.1"/>
    </source>
</evidence>
<dbReference type="AlphaFoldDB" id="A0A816WHL1"/>
<feature type="coiled-coil region" evidence="1">
    <location>
        <begin position="170"/>
        <end position="197"/>
    </location>
</feature>
<organism evidence="2 3">
    <name type="scientific">Rotaria magnacalcarata</name>
    <dbReference type="NCBI Taxonomy" id="392030"/>
    <lineage>
        <taxon>Eukaryota</taxon>
        <taxon>Metazoa</taxon>
        <taxon>Spiralia</taxon>
        <taxon>Gnathifera</taxon>
        <taxon>Rotifera</taxon>
        <taxon>Eurotatoria</taxon>
        <taxon>Bdelloidea</taxon>
        <taxon>Philodinida</taxon>
        <taxon>Philodinidae</taxon>
        <taxon>Rotaria</taxon>
    </lineage>
</organism>
<evidence type="ECO:0000313" key="3">
    <source>
        <dbReference type="Proteomes" id="UP000663887"/>
    </source>
</evidence>
<dbReference type="Proteomes" id="UP000663887">
    <property type="component" value="Unassembled WGS sequence"/>
</dbReference>
<name>A0A816WHL1_9BILA</name>